<keyword evidence="2" id="KW-0238">DNA-binding</keyword>
<evidence type="ECO:0000256" key="4">
    <source>
        <dbReference type="ARBA" id="ARBA00043263"/>
    </source>
</evidence>
<evidence type="ECO:0000313" key="6">
    <source>
        <dbReference type="EMBL" id="HIR48244.1"/>
    </source>
</evidence>
<comment type="caution">
    <text evidence="6">The sequence shown here is derived from an EMBL/GenBank/DDBJ whole genome shotgun (WGS) entry which is preliminary data.</text>
</comment>
<dbReference type="PROSITE" id="PS50987">
    <property type="entry name" value="HTH_ARSR_2"/>
    <property type="match status" value="1"/>
</dbReference>
<dbReference type="SMART" id="SM00418">
    <property type="entry name" value="HTH_ARSR"/>
    <property type="match status" value="1"/>
</dbReference>
<dbReference type="Gene3D" id="1.10.10.10">
    <property type="entry name" value="Winged helix-like DNA-binding domain superfamily/Winged helix DNA-binding domain"/>
    <property type="match status" value="1"/>
</dbReference>
<dbReference type="GO" id="GO:0046686">
    <property type="term" value="P:response to cadmium ion"/>
    <property type="evidence" value="ECO:0007669"/>
    <property type="project" value="UniProtKB-KW"/>
</dbReference>
<proteinExistence type="predicted"/>
<feature type="domain" description="HTH arsR-type" evidence="5">
    <location>
        <begin position="10"/>
        <end position="102"/>
    </location>
</feature>
<name>A0A9D1APH3_9FIRM</name>
<dbReference type="PROSITE" id="PS00846">
    <property type="entry name" value="HTH_ARSR_1"/>
    <property type="match status" value="1"/>
</dbReference>
<dbReference type="InterPro" id="IPR018334">
    <property type="entry name" value="ArsR_HTH"/>
</dbReference>
<evidence type="ECO:0000313" key="7">
    <source>
        <dbReference type="Proteomes" id="UP000824242"/>
    </source>
</evidence>
<sequence length="102" mass="11577">ALVQTRESLPDDEVLYDLAELFKVIGDTTRVKILYALFENELCVNDIAQCLNTTPSAVSHQLRILKSSKLVRFRREGKTVFYALDDDHVRSMIALGLDHIAE</sequence>
<dbReference type="AlphaFoldDB" id="A0A9D1APH3"/>
<evidence type="ECO:0000256" key="3">
    <source>
        <dbReference type="ARBA" id="ARBA00023163"/>
    </source>
</evidence>
<dbReference type="SUPFAM" id="SSF46785">
    <property type="entry name" value="Winged helix' DNA-binding domain"/>
    <property type="match status" value="1"/>
</dbReference>
<feature type="non-terminal residue" evidence="6">
    <location>
        <position position="1"/>
    </location>
</feature>
<dbReference type="Pfam" id="PF01022">
    <property type="entry name" value="HTH_5"/>
    <property type="match status" value="1"/>
</dbReference>
<reference evidence="6" key="1">
    <citation type="submission" date="2020-10" db="EMBL/GenBank/DDBJ databases">
        <authorList>
            <person name="Gilroy R."/>
        </authorList>
    </citation>
    <scope>NUCLEOTIDE SEQUENCE</scope>
    <source>
        <strain evidence="6">ChiSxjej1B13-7958</strain>
    </source>
</reference>
<dbReference type="Proteomes" id="UP000824242">
    <property type="component" value="Unassembled WGS sequence"/>
</dbReference>
<evidence type="ECO:0000256" key="1">
    <source>
        <dbReference type="ARBA" id="ARBA00023015"/>
    </source>
</evidence>
<accession>A0A9D1APH3</accession>
<dbReference type="InterPro" id="IPR011991">
    <property type="entry name" value="ArsR-like_HTH"/>
</dbReference>
<dbReference type="InterPro" id="IPR036390">
    <property type="entry name" value="WH_DNA-bd_sf"/>
</dbReference>
<dbReference type="InterPro" id="IPR051011">
    <property type="entry name" value="Metal_resp_trans_reg"/>
</dbReference>
<dbReference type="PRINTS" id="PR00778">
    <property type="entry name" value="HTHARSR"/>
</dbReference>
<dbReference type="PANTHER" id="PTHR43132:SF6">
    <property type="entry name" value="HTH-TYPE TRANSCRIPTIONAL REPRESSOR CZRA"/>
    <property type="match status" value="1"/>
</dbReference>
<keyword evidence="1" id="KW-0805">Transcription regulation</keyword>
<reference evidence="6" key="2">
    <citation type="journal article" date="2021" name="PeerJ">
        <title>Extensive microbial diversity within the chicken gut microbiome revealed by metagenomics and culture.</title>
        <authorList>
            <person name="Gilroy R."/>
            <person name="Ravi A."/>
            <person name="Getino M."/>
            <person name="Pursley I."/>
            <person name="Horton D.L."/>
            <person name="Alikhan N.F."/>
            <person name="Baker D."/>
            <person name="Gharbi K."/>
            <person name="Hall N."/>
            <person name="Watson M."/>
            <person name="Adriaenssens E.M."/>
            <person name="Foster-Nyarko E."/>
            <person name="Jarju S."/>
            <person name="Secka A."/>
            <person name="Antonio M."/>
            <person name="Oren A."/>
            <person name="Chaudhuri R.R."/>
            <person name="La Ragione R."/>
            <person name="Hildebrand F."/>
            <person name="Pallen M.J."/>
        </authorList>
    </citation>
    <scope>NUCLEOTIDE SEQUENCE</scope>
    <source>
        <strain evidence="6">ChiSxjej1B13-7958</strain>
    </source>
</reference>
<keyword evidence="3" id="KW-0804">Transcription</keyword>
<gene>
    <name evidence="6" type="ORF">IAB89_11435</name>
</gene>
<organism evidence="6 7">
    <name type="scientific">Candidatus Caccousia avicola</name>
    <dbReference type="NCBI Taxonomy" id="2840721"/>
    <lineage>
        <taxon>Bacteria</taxon>
        <taxon>Bacillati</taxon>
        <taxon>Bacillota</taxon>
        <taxon>Clostridia</taxon>
        <taxon>Eubacteriales</taxon>
        <taxon>Oscillospiraceae</taxon>
        <taxon>Oscillospiraceae incertae sedis</taxon>
        <taxon>Candidatus Caccousia</taxon>
    </lineage>
</organism>
<dbReference type="GO" id="GO:0003700">
    <property type="term" value="F:DNA-binding transcription factor activity"/>
    <property type="evidence" value="ECO:0007669"/>
    <property type="project" value="InterPro"/>
</dbReference>
<dbReference type="PANTHER" id="PTHR43132">
    <property type="entry name" value="ARSENICAL RESISTANCE OPERON REPRESSOR ARSR-RELATED"/>
    <property type="match status" value="1"/>
</dbReference>
<evidence type="ECO:0000256" key="2">
    <source>
        <dbReference type="ARBA" id="ARBA00023125"/>
    </source>
</evidence>
<dbReference type="InterPro" id="IPR036388">
    <property type="entry name" value="WH-like_DNA-bd_sf"/>
</dbReference>
<dbReference type="GO" id="GO:0003677">
    <property type="term" value="F:DNA binding"/>
    <property type="evidence" value="ECO:0007669"/>
    <property type="project" value="UniProtKB-KW"/>
</dbReference>
<evidence type="ECO:0000259" key="5">
    <source>
        <dbReference type="PROSITE" id="PS50987"/>
    </source>
</evidence>
<dbReference type="EMBL" id="DVGZ01000125">
    <property type="protein sequence ID" value="HIR48244.1"/>
    <property type="molecule type" value="Genomic_DNA"/>
</dbReference>
<dbReference type="InterPro" id="IPR001845">
    <property type="entry name" value="HTH_ArsR_DNA-bd_dom"/>
</dbReference>
<dbReference type="CDD" id="cd00090">
    <property type="entry name" value="HTH_ARSR"/>
    <property type="match status" value="1"/>
</dbReference>
<dbReference type="NCBIfam" id="NF033788">
    <property type="entry name" value="HTH_metalloreg"/>
    <property type="match status" value="1"/>
</dbReference>
<keyword evidence="4" id="KW-0105">Cadmium resistance</keyword>
<protein>
    <submittedName>
        <fullName evidence="6">Winged helix-turn-helix transcriptional regulator</fullName>
    </submittedName>
</protein>